<feature type="transmembrane region" description="Helical" evidence="5">
    <location>
        <begin position="431"/>
        <end position="453"/>
    </location>
</feature>
<organism evidence="7 8">
    <name type="scientific">Elaphomyces granulatus</name>
    <dbReference type="NCBI Taxonomy" id="519963"/>
    <lineage>
        <taxon>Eukaryota</taxon>
        <taxon>Fungi</taxon>
        <taxon>Dikarya</taxon>
        <taxon>Ascomycota</taxon>
        <taxon>Pezizomycotina</taxon>
        <taxon>Eurotiomycetes</taxon>
        <taxon>Eurotiomycetidae</taxon>
        <taxon>Eurotiales</taxon>
        <taxon>Elaphomycetaceae</taxon>
        <taxon>Elaphomyces</taxon>
    </lineage>
</organism>
<gene>
    <name evidence="7" type="ORF">Egran_06045</name>
</gene>
<feature type="transmembrane region" description="Helical" evidence="5">
    <location>
        <begin position="101"/>
        <end position="129"/>
    </location>
</feature>
<feature type="transmembrane region" description="Helical" evidence="5">
    <location>
        <begin position="32"/>
        <end position="54"/>
    </location>
</feature>
<protein>
    <recommendedName>
        <fullName evidence="6">Amino acid permease/ SLC12A domain-containing protein</fullName>
    </recommendedName>
</protein>
<feature type="transmembrane region" description="Helical" evidence="5">
    <location>
        <begin position="250"/>
        <end position="270"/>
    </location>
</feature>
<feature type="transmembrane region" description="Helical" evidence="5">
    <location>
        <begin position="398"/>
        <end position="419"/>
    </location>
</feature>
<dbReference type="Proteomes" id="UP000243515">
    <property type="component" value="Unassembled WGS sequence"/>
</dbReference>
<reference evidence="7 8" key="1">
    <citation type="journal article" date="2015" name="Environ. Microbiol.">
        <title>Metagenome sequence of Elaphomyces granulatus from sporocarp tissue reveals Ascomycota ectomycorrhizal fingerprints of genome expansion and a Proteobacteria-rich microbiome.</title>
        <authorList>
            <person name="Quandt C.A."/>
            <person name="Kohler A."/>
            <person name="Hesse C.N."/>
            <person name="Sharpton T.J."/>
            <person name="Martin F."/>
            <person name="Spatafora J.W."/>
        </authorList>
    </citation>
    <scope>NUCLEOTIDE SEQUENCE [LARGE SCALE GENOMIC DNA]</scope>
    <source>
        <strain evidence="7 8">OSC145934</strain>
    </source>
</reference>
<evidence type="ECO:0000256" key="5">
    <source>
        <dbReference type="SAM" id="Phobius"/>
    </source>
</evidence>
<comment type="subcellular location">
    <subcellularLocation>
        <location evidence="1">Membrane</location>
        <topology evidence="1">Multi-pass membrane protein</topology>
    </subcellularLocation>
</comment>
<dbReference type="InterPro" id="IPR004841">
    <property type="entry name" value="AA-permease/SLC12A_dom"/>
</dbReference>
<feature type="transmembrane region" description="Helical" evidence="5">
    <location>
        <begin position="60"/>
        <end position="80"/>
    </location>
</feature>
<sequence length="605" mass="67782">MAAQDNPPGFEPQEPEDHTQLRRNLSERHVNMITFSAVVGIGLFLQAGSVVYYAGPGLAVFAYLISGTVTWSAMACLGKMTALFPVKGAIFDFPGRFLDEAVGYAVGWMAWYYQIMVVAAEVLAVSQLFNFQFKVDYLSDVGYPESVLEWAFGQNTSPAVWGTLVLIIIFIVNLLPVRAYGEVEYISGCCKMIFICLLILLNVVINSNSVDSSTPPLFKYYNKPYGFESQNFTVHGDQIFTGGPGHLASMWTAMTACIFGMAGFETVSIVAAESRDLERDESIKLATRKIALRIILLYALATFTVGLNVPYTDPNLNVSAINSFSNGQNSIFIIAVVRAHLIGWPHFLNAFFIFSSASAGINALYLASRLLHALASIPDAWPQWTVAMTLRGKLERTVYGVPMAAVFASWLFGLLGFLSVNPSSAEILGRVATNAVVSTLIVNCLICGAYLRFYTCVDHAARGQDQRIDPNQDLRAYDRDDDRFYPYRSHGQYLRAWYGMCGCFLIVLFNGWSSFVSPMSNDDFLASYINIPIFIVLILAYRVKLEGFNPLNWTRRANEDLHNPLSISQRNPRLRRGRLRRANRDVLFSWGNTERFIQWLWTWLK</sequence>
<evidence type="ECO:0000313" key="8">
    <source>
        <dbReference type="Proteomes" id="UP000243515"/>
    </source>
</evidence>
<evidence type="ECO:0000256" key="3">
    <source>
        <dbReference type="ARBA" id="ARBA00022989"/>
    </source>
</evidence>
<evidence type="ECO:0000256" key="4">
    <source>
        <dbReference type="ARBA" id="ARBA00023136"/>
    </source>
</evidence>
<dbReference type="InterPro" id="IPR050524">
    <property type="entry name" value="APC_YAT"/>
</dbReference>
<keyword evidence="8" id="KW-1185">Reference proteome</keyword>
<feature type="domain" description="Amino acid permease/ SLC12A" evidence="6">
    <location>
        <begin position="29"/>
        <end position="453"/>
    </location>
</feature>
<accession>A0A232LQX2</accession>
<keyword evidence="3 5" id="KW-1133">Transmembrane helix</keyword>
<dbReference type="PANTHER" id="PTHR43341">
    <property type="entry name" value="AMINO ACID PERMEASE"/>
    <property type="match status" value="1"/>
</dbReference>
<evidence type="ECO:0000313" key="7">
    <source>
        <dbReference type="EMBL" id="OXV06187.1"/>
    </source>
</evidence>
<feature type="transmembrane region" description="Helical" evidence="5">
    <location>
        <begin position="159"/>
        <end position="177"/>
    </location>
</feature>
<feature type="transmembrane region" description="Helical" evidence="5">
    <location>
        <begin position="524"/>
        <end position="543"/>
    </location>
</feature>
<dbReference type="OrthoDB" id="3900342at2759"/>
<evidence type="ECO:0000256" key="2">
    <source>
        <dbReference type="ARBA" id="ARBA00022692"/>
    </source>
</evidence>
<name>A0A232LQX2_9EURO</name>
<feature type="transmembrane region" description="Helical" evidence="5">
    <location>
        <begin position="493"/>
        <end position="512"/>
    </location>
</feature>
<dbReference type="GO" id="GO:0016020">
    <property type="term" value="C:membrane"/>
    <property type="evidence" value="ECO:0007669"/>
    <property type="project" value="UniProtKB-SubCell"/>
</dbReference>
<dbReference type="EMBL" id="NPHW01006020">
    <property type="protein sequence ID" value="OXV06187.1"/>
    <property type="molecule type" value="Genomic_DNA"/>
</dbReference>
<proteinExistence type="predicted"/>
<dbReference type="GO" id="GO:0015171">
    <property type="term" value="F:amino acid transmembrane transporter activity"/>
    <property type="evidence" value="ECO:0007669"/>
    <property type="project" value="TreeGrafter"/>
</dbReference>
<dbReference type="PIRSF" id="PIRSF006060">
    <property type="entry name" value="AA_transporter"/>
    <property type="match status" value="1"/>
</dbReference>
<feature type="transmembrane region" description="Helical" evidence="5">
    <location>
        <begin position="290"/>
        <end position="309"/>
    </location>
</feature>
<dbReference type="Gene3D" id="1.20.1740.10">
    <property type="entry name" value="Amino acid/polyamine transporter I"/>
    <property type="match status" value="1"/>
</dbReference>
<dbReference type="PANTHER" id="PTHR43341:SF35">
    <property type="entry name" value="ACID TRANSPORTER, PUTATIVE-RELATED"/>
    <property type="match status" value="1"/>
</dbReference>
<feature type="transmembrane region" description="Helical" evidence="5">
    <location>
        <begin position="189"/>
        <end position="205"/>
    </location>
</feature>
<evidence type="ECO:0000256" key="1">
    <source>
        <dbReference type="ARBA" id="ARBA00004141"/>
    </source>
</evidence>
<keyword evidence="4 5" id="KW-0472">Membrane</keyword>
<keyword evidence="2 5" id="KW-0812">Transmembrane</keyword>
<evidence type="ECO:0000259" key="6">
    <source>
        <dbReference type="Pfam" id="PF00324"/>
    </source>
</evidence>
<dbReference type="Pfam" id="PF00324">
    <property type="entry name" value="AA_permease"/>
    <property type="match status" value="1"/>
</dbReference>
<comment type="caution">
    <text evidence="7">The sequence shown here is derived from an EMBL/GenBank/DDBJ whole genome shotgun (WGS) entry which is preliminary data.</text>
</comment>
<dbReference type="AlphaFoldDB" id="A0A232LQX2"/>